<dbReference type="PANTHER" id="PTHR37184:SF2">
    <property type="entry name" value="CLAVATA3_ESR (CLE)-RELATED PROTEIN 43"/>
    <property type="match status" value="1"/>
</dbReference>
<dbReference type="Proteomes" id="UP001634007">
    <property type="component" value="Unassembled WGS sequence"/>
</dbReference>
<sequence length="111" mass="11971">MPPVRTKRRPVLLQLTILLLLQACVLRDCRANAIRVVPGRIGGGGGGGGVLIVAEKVTTGQSQVVASHRKTKEELLHKYFDGRRDTAPANPSSVLEESKRTVPSCPDPLHN</sequence>
<dbReference type="PROSITE" id="PS51257">
    <property type="entry name" value="PROKAR_LIPOPROTEIN"/>
    <property type="match status" value="1"/>
</dbReference>
<keyword evidence="2" id="KW-0732">Signal</keyword>
<feature type="chain" id="PRO_5044817088" evidence="2">
    <location>
        <begin position="32"/>
        <end position="111"/>
    </location>
</feature>
<evidence type="ECO:0000256" key="1">
    <source>
        <dbReference type="SAM" id="MobiDB-lite"/>
    </source>
</evidence>
<organism evidence="3 4">
    <name type="scientific">Eucalyptus globulus</name>
    <name type="common">Tasmanian blue gum</name>
    <dbReference type="NCBI Taxonomy" id="34317"/>
    <lineage>
        <taxon>Eukaryota</taxon>
        <taxon>Viridiplantae</taxon>
        <taxon>Streptophyta</taxon>
        <taxon>Embryophyta</taxon>
        <taxon>Tracheophyta</taxon>
        <taxon>Spermatophyta</taxon>
        <taxon>Magnoliopsida</taxon>
        <taxon>eudicotyledons</taxon>
        <taxon>Gunneridae</taxon>
        <taxon>Pentapetalae</taxon>
        <taxon>rosids</taxon>
        <taxon>malvids</taxon>
        <taxon>Myrtales</taxon>
        <taxon>Myrtaceae</taxon>
        <taxon>Myrtoideae</taxon>
        <taxon>Eucalypteae</taxon>
        <taxon>Eucalyptus</taxon>
    </lineage>
</organism>
<accession>A0ABD3LHW1</accession>
<name>A0ABD3LHW1_EUCGL</name>
<dbReference type="EMBL" id="JBJKBG010000002">
    <property type="protein sequence ID" value="KAL3751368.1"/>
    <property type="molecule type" value="Genomic_DNA"/>
</dbReference>
<dbReference type="AlphaFoldDB" id="A0ABD3LHW1"/>
<evidence type="ECO:0000256" key="2">
    <source>
        <dbReference type="SAM" id="SignalP"/>
    </source>
</evidence>
<comment type="caution">
    <text evidence="3">The sequence shown here is derived from an EMBL/GenBank/DDBJ whole genome shotgun (WGS) entry which is preliminary data.</text>
</comment>
<evidence type="ECO:0000313" key="4">
    <source>
        <dbReference type="Proteomes" id="UP001634007"/>
    </source>
</evidence>
<protein>
    <submittedName>
        <fullName evidence="3">Uncharacterized protein</fullName>
    </submittedName>
</protein>
<dbReference type="InterPro" id="IPR040274">
    <property type="entry name" value="CLE27/CLE43"/>
</dbReference>
<feature type="signal peptide" evidence="2">
    <location>
        <begin position="1"/>
        <end position="31"/>
    </location>
</feature>
<reference evidence="3 4" key="1">
    <citation type="submission" date="2024-11" db="EMBL/GenBank/DDBJ databases">
        <title>Chromosome-level genome assembly of Eucalyptus globulus Labill. provides insights into its genome evolution.</title>
        <authorList>
            <person name="Li X."/>
        </authorList>
    </citation>
    <scope>NUCLEOTIDE SEQUENCE [LARGE SCALE GENOMIC DNA]</scope>
    <source>
        <strain evidence="3">CL2024</strain>
        <tissue evidence="3">Fresh tender leaves</tissue>
    </source>
</reference>
<evidence type="ECO:0000313" key="3">
    <source>
        <dbReference type="EMBL" id="KAL3751368.1"/>
    </source>
</evidence>
<dbReference type="PANTHER" id="PTHR37184">
    <property type="entry name" value="CLAVATA3/ESR (CLE)-RELATED PROTEIN 27"/>
    <property type="match status" value="1"/>
</dbReference>
<keyword evidence="4" id="KW-1185">Reference proteome</keyword>
<gene>
    <name evidence="3" type="ORF">ACJRO7_012227</name>
</gene>
<feature type="region of interest" description="Disordered" evidence="1">
    <location>
        <begin position="79"/>
        <end position="111"/>
    </location>
</feature>
<proteinExistence type="predicted"/>